<keyword evidence="10" id="KW-0548">Nucleotidyltransferase</keyword>
<comment type="subcellular location">
    <subcellularLocation>
        <location evidence="8">Cytoplasm</location>
    </subcellularLocation>
</comment>
<dbReference type="AlphaFoldDB" id="A0A934M2Y2"/>
<organism evidence="10 11">
    <name type="scientific">Clostridium aciditolerans</name>
    <dbReference type="NCBI Taxonomy" id="339861"/>
    <lineage>
        <taxon>Bacteria</taxon>
        <taxon>Bacillati</taxon>
        <taxon>Bacillota</taxon>
        <taxon>Clostridia</taxon>
        <taxon>Eubacteriales</taxon>
        <taxon>Clostridiaceae</taxon>
        <taxon>Clostridium</taxon>
    </lineage>
</organism>
<dbReference type="PANTHER" id="PTHR19136:SF81">
    <property type="entry name" value="MOLYBDENUM COFACTOR GUANYLYLTRANSFERASE"/>
    <property type="match status" value="1"/>
</dbReference>
<keyword evidence="11" id="KW-1185">Reference proteome</keyword>
<comment type="function">
    <text evidence="8">Transfers a GMP moiety from GTP to Mo-molybdopterin (Mo-MPT) cofactor (Moco or molybdenum cofactor) to form Mo-molybdopterin guanine dinucleotide (Mo-MGD) cofactor.</text>
</comment>
<evidence type="ECO:0000256" key="3">
    <source>
        <dbReference type="ARBA" id="ARBA00022723"/>
    </source>
</evidence>
<dbReference type="GO" id="GO:0061603">
    <property type="term" value="F:molybdenum cofactor guanylyltransferase activity"/>
    <property type="evidence" value="ECO:0007669"/>
    <property type="project" value="UniProtKB-EC"/>
</dbReference>
<keyword evidence="6 8" id="KW-0342">GTP-binding</keyword>
<comment type="cofactor">
    <cofactor evidence="8">
        <name>Mg(2+)</name>
        <dbReference type="ChEBI" id="CHEBI:18420"/>
    </cofactor>
</comment>
<gene>
    <name evidence="8" type="primary">mobA</name>
    <name evidence="10" type="ORF">I6U51_19960</name>
</gene>
<evidence type="ECO:0000256" key="4">
    <source>
        <dbReference type="ARBA" id="ARBA00022741"/>
    </source>
</evidence>
<feature type="binding site" evidence="8">
    <location>
        <begin position="10"/>
        <end position="12"/>
    </location>
    <ligand>
        <name>GTP</name>
        <dbReference type="ChEBI" id="CHEBI:37565"/>
    </ligand>
</feature>
<keyword evidence="5 8" id="KW-0460">Magnesium</keyword>
<protein>
    <recommendedName>
        <fullName evidence="8">Probable molybdenum cofactor guanylyltransferase</fullName>
        <shortName evidence="8">MoCo guanylyltransferase</shortName>
        <ecNumber evidence="8">2.7.7.77</ecNumber>
    </recommendedName>
    <alternativeName>
        <fullName evidence="8">GTP:molybdopterin guanylyltransferase</fullName>
    </alternativeName>
    <alternativeName>
        <fullName evidence="8">Mo-MPT guanylyltransferase</fullName>
    </alternativeName>
    <alternativeName>
        <fullName evidence="8">Molybdopterin guanylyltransferase</fullName>
    </alternativeName>
    <alternativeName>
        <fullName evidence="8">Molybdopterin-guanine dinucleotide synthase</fullName>
        <shortName evidence="8">MGD synthase</shortName>
    </alternativeName>
</protein>
<keyword evidence="1 8" id="KW-0963">Cytoplasm</keyword>
<keyword evidence="7 8" id="KW-0501">Molybdenum cofactor biosynthesis</keyword>
<sequence length="199" mass="22975">MKKVGTAVILCGGKSSRMGFDKSKIKIEGRLLIEIIGEKLEKIFNEIILVAEKEDKFENLKYKVVEDMEKNYGPAGGIYTGLKNASSKYVFFLACDMPKINIDYIKYLMNIIEDDECDGLICKKNDWIEPLHAFYSKDLIKDFKKGIEENSLVLYDIIKNSNIRYIPEEITKKYSPDLDIFVNLNYVKDLGILEEIFNK</sequence>
<dbReference type="InterPro" id="IPR025877">
    <property type="entry name" value="MobA-like_NTP_Trfase"/>
</dbReference>
<keyword evidence="2 8" id="KW-0808">Transferase</keyword>
<evidence type="ECO:0000313" key="11">
    <source>
        <dbReference type="Proteomes" id="UP000622687"/>
    </source>
</evidence>
<feature type="binding site" evidence="8">
    <location>
        <position position="67"/>
    </location>
    <ligand>
        <name>GTP</name>
        <dbReference type="ChEBI" id="CHEBI:37565"/>
    </ligand>
</feature>
<evidence type="ECO:0000313" key="10">
    <source>
        <dbReference type="EMBL" id="MBI6874949.1"/>
    </source>
</evidence>
<dbReference type="PANTHER" id="PTHR19136">
    <property type="entry name" value="MOLYBDENUM COFACTOR GUANYLYLTRANSFERASE"/>
    <property type="match status" value="1"/>
</dbReference>
<reference evidence="10" key="1">
    <citation type="submission" date="2020-12" db="EMBL/GenBank/DDBJ databases">
        <title>Clostridium thailandense sp. nov., a novel acetogenic bacterium isolated from peat land soil in Thailand.</title>
        <authorList>
            <person name="Chaikitkaew S."/>
            <person name="Birkeland N.K."/>
        </authorList>
    </citation>
    <scope>NUCLEOTIDE SEQUENCE</scope>
    <source>
        <strain evidence="10">DSM 17425</strain>
    </source>
</reference>
<dbReference type="InterPro" id="IPR013482">
    <property type="entry name" value="Molybde_CF_guanTrfase"/>
</dbReference>
<dbReference type="SUPFAM" id="SSF53448">
    <property type="entry name" value="Nucleotide-diphospho-sugar transferases"/>
    <property type="match status" value="1"/>
</dbReference>
<comment type="domain">
    <text evidence="8">The N-terminal domain determines nucleotide recognition and specific binding, while the C-terminal domain determines the specific binding to the target protein.</text>
</comment>
<keyword evidence="3 8" id="KW-0479">Metal-binding</keyword>
<feature type="domain" description="MobA-like NTP transferase" evidence="9">
    <location>
        <begin position="7"/>
        <end position="149"/>
    </location>
</feature>
<evidence type="ECO:0000256" key="1">
    <source>
        <dbReference type="ARBA" id="ARBA00022490"/>
    </source>
</evidence>
<dbReference type="InterPro" id="IPR029044">
    <property type="entry name" value="Nucleotide-diphossugar_trans"/>
</dbReference>
<dbReference type="GO" id="GO:0005525">
    <property type="term" value="F:GTP binding"/>
    <property type="evidence" value="ECO:0007669"/>
    <property type="project" value="UniProtKB-UniRule"/>
</dbReference>
<dbReference type="CDD" id="cd02503">
    <property type="entry name" value="MobA"/>
    <property type="match status" value="1"/>
</dbReference>
<evidence type="ECO:0000256" key="2">
    <source>
        <dbReference type="ARBA" id="ARBA00022679"/>
    </source>
</evidence>
<dbReference type="GO" id="GO:0005737">
    <property type="term" value="C:cytoplasm"/>
    <property type="evidence" value="ECO:0007669"/>
    <property type="project" value="UniProtKB-SubCell"/>
</dbReference>
<keyword evidence="4 8" id="KW-0547">Nucleotide-binding</keyword>
<accession>A0A934M2Y2</accession>
<name>A0A934M2Y2_9CLOT</name>
<comment type="caution">
    <text evidence="8">Lacks conserved residue(s) required for the propagation of feature annotation.</text>
</comment>
<feature type="binding site" evidence="8">
    <location>
        <position position="96"/>
    </location>
    <ligand>
        <name>Mg(2+)</name>
        <dbReference type="ChEBI" id="CHEBI:18420"/>
    </ligand>
</feature>
<comment type="caution">
    <text evidence="10">The sequence shown here is derived from an EMBL/GenBank/DDBJ whole genome shotgun (WGS) entry which is preliminary data.</text>
</comment>
<evidence type="ECO:0000256" key="7">
    <source>
        <dbReference type="ARBA" id="ARBA00023150"/>
    </source>
</evidence>
<dbReference type="GO" id="GO:0006777">
    <property type="term" value="P:Mo-molybdopterin cofactor biosynthetic process"/>
    <property type="evidence" value="ECO:0007669"/>
    <property type="project" value="UniProtKB-KW"/>
</dbReference>
<feature type="binding site" evidence="8">
    <location>
        <position position="22"/>
    </location>
    <ligand>
        <name>GTP</name>
        <dbReference type="ChEBI" id="CHEBI:37565"/>
    </ligand>
</feature>
<dbReference type="HAMAP" id="MF_00316">
    <property type="entry name" value="MobA"/>
    <property type="match status" value="1"/>
</dbReference>
<dbReference type="Proteomes" id="UP000622687">
    <property type="component" value="Unassembled WGS sequence"/>
</dbReference>
<dbReference type="EMBL" id="JAEEGB010000037">
    <property type="protein sequence ID" value="MBI6874949.1"/>
    <property type="molecule type" value="Genomic_DNA"/>
</dbReference>
<evidence type="ECO:0000259" key="9">
    <source>
        <dbReference type="Pfam" id="PF12804"/>
    </source>
</evidence>
<evidence type="ECO:0000256" key="5">
    <source>
        <dbReference type="ARBA" id="ARBA00022842"/>
    </source>
</evidence>
<dbReference type="Pfam" id="PF12804">
    <property type="entry name" value="NTP_transf_3"/>
    <property type="match status" value="1"/>
</dbReference>
<dbReference type="RefSeq" id="WP_211144323.1">
    <property type="nucleotide sequence ID" value="NZ_JAEEGB010000037.1"/>
</dbReference>
<evidence type="ECO:0000256" key="6">
    <source>
        <dbReference type="ARBA" id="ARBA00023134"/>
    </source>
</evidence>
<comment type="catalytic activity">
    <reaction evidence="8">
        <text>Mo-molybdopterin + GTP + H(+) = Mo-molybdopterin guanine dinucleotide + diphosphate</text>
        <dbReference type="Rhea" id="RHEA:34243"/>
        <dbReference type="ChEBI" id="CHEBI:15378"/>
        <dbReference type="ChEBI" id="CHEBI:33019"/>
        <dbReference type="ChEBI" id="CHEBI:37565"/>
        <dbReference type="ChEBI" id="CHEBI:71302"/>
        <dbReference type="ChEBI" id="CHEBI:71310"/>
        <dbReference type="EC" id="2.7.7.77"/>
    </reaction>
</comment>
<comment type="similarity">
    <text evidence="8">Belongs to the MobA family.</text>
</comment>
<proteinExistence type="inferred from homology"/>
<feature type="binding site" evidence="8">
    <location>
        <position position="96"/>
    </location>
    <ligand>
        <name>GTP</name>
        <dbReference type="ChEBI" id="CHEBI:37565"/>
    </ligand>
</feature>
<evidence type="ECO:0000256" key="8">
    <source>
        <dbReference type="HAMAP-Rule" id="MF_00316"/>
    </source>
</evidence>
<dbReference type="EC" id="2.7.7.77" evidence="8"/>
<dbReference type="Gene3D" id="3.90.550.10">
    <property type="entry name" value="Spore Coat Polysaccharide Biosynthesis Protein SpsA, Chain A"/>
    <property type="match status" value="1"/>
</dbReference>
<dbReference type="GO" id="GO:0046872">
    <property type="term" value="F:metal ion binding"/>
    <property type="evidence" value="ECO:0007669"/>
    <property type="project" value="UniProtKB-KW"/>
</dbReference>